<feature type="binding site" evidence="5">
    <location>
        <position position="296"/>
    </location>
    <ligand>
        <name>Zn(2+)</name>
        <dbReference type="ChEBI" id="CHEBI:29105"/>
    </ligand>
</feature>
<dbReference type="NCBIfam" id="NF007020">
    <property type="entry name" value="PRK09485.1"/>
    <property type="match status" value="1"/>
</dbReference>
<dbReference type="SUPFAM" id="SSF49309">
    <property type="entry name" value="Transglutaminase, two C-terminal domains"/>
    <property type="match status" value="2"/>
</dbReference>
<reference evidence="7 8" key="1">
    <citation type="submission" date="2023-09" db="EMBL/GenBank/DDBJ databases">
        <title>Genomes of two closely related lineages of the louse Polyplax serrata with different host specificities.</title>
        <authorList>
            <person name="Martinu J."/>
            <person name="Tarabai H."/>
            <person name="Stefka J."/>
            <person name="Hypsa V."/>
        </authorList>
    </citation>
    <scope>NUCLEOTIDE SEQUENCE [LARGE SCALE GENOMIC DNA]</scope>
    <source>
        <strain evidence="7">98ZLc_SE</strain>
    </source>
</reference>
<dbReference type="InterPro" id="IPR013783">
    <property type="entry name" value="Ig-like_fold"/>
</dbReference>
<evidence type="ECO:0000256" key="1">
    <source>
        <dbReference type="ARBA" id="ARBA00005968"/>
    </source>
</evidence>
<keyword evidence="2 5" id="KW-0489">Methyltransferase</keyword>
<accession>A0ABR1AZF5</accession>
<keyword evidence="3 5" id="KW-0808">Transferase</keyword>
<dbReference type="InterPro" id="IPR002931">
    <property type="entry name" value="Transglutaminase-like"/>
</dbReference>
<dbReference type="InterPro" id="IPR003726">
    <property type="entry name" value="HCY_dom"/>
</dbReference>
<dbReference type="EMBL" id="JAWJWF010000005">
    <property type="protein sequence ID" value="KAK6631942.1"/>
    <property type="molecule type" value="Genomic_DNA"/>
</dbReference>
<evidence type="ECO:0000256" key="5">
    <source>
        <dbReference type="PROSITE-ProRule" id="PRU00333"/>
    </source>
</evidence>
<dbReference type="Pfam" id="PF00868">
    <property type="entry name" value="Transglut_N"/>
    <property type="match status" value="1"/>
</dbReference>
<evidence type="ECO:0000259" key="6">
    <source>
        <dbReference type="PROSITE" id="PS50970"/>
    </source>
</evidence>
<dbReference type="Pfam" id="PF02574">
    <property type="entry name" value="S-methyl_trans"/>
    <property type="match status" value="1"/>
</dbReference>
<dbReference type="Pfam" id="PF00927">
    <property type="entry name" value="Transglut_C"/>
    <property type="match status" value="2"/>
</dbReference>
<feature type="binding site" evidence="5">
    <location>
        <position position="297"/>
    </location>
    <ligand>
        <name>Zn(2+)</name>
        <dbReference type="ChEBI" id="CHEBI:29105"/>
    </ligand>
</feature>
<dbReference type="InterPro" id="IPR038765">
    <property type="entry name" value="Papain-like_cys_pep_sf"/>
</dbReference>
<dbReference type="SUPFAM" id="SSF54001">
    <property type="entry name" value="Cysteine proteinases"/>
    <property type="match status" value="1"/>
</dbReference>
<comment type="pathway">
    <text evidence="4">Amino-acid biosynthesis; L-methionine biosynthesis via de novo pathway.</text>
</comment>
<dbReference type="SMART" id="SM00460">
    <property type="entry name" value="TGc"/>
    <property type="match status" value="1"/>
</dbReference>
<protein>
    <recommendedName>
        <fullName evidence="6">Hcy-binding domain-containing protein</fullName>
    </recommendedName>
</protein>
<dbReference type="PANTHER" id="PTHR11590:SF69">
    <property type="entry name" value="RE08173P"/>
    <property type="match status" value="1"/>
</dbReference>
<dbReference type="InterPro" id="IPR014756">
    <property type="entry name" value="Ig_E-set"/>
</dbReference>
<dbReference type="Gene3D" id="2.60.40.10">
    <property type="entry name" value="Immunoglobulins"/>
    <property type="match status" value="3"/>
</dbReference>
<organism evidence="7 8">
    <name type="scientific">Polyplax serrata</name>
    <name type="common">Common mouse louse</name>
    <dbReference type="NCBI Taxonomy" id="468196"/>
    <lineage>
        <taxon>Eukaryota</taxon>
        <taxon>Metazoa</taxon>
        <taxon>Ecdysozoa</taxon>
        <taxon>Arthropoda</taxon>
        <taxon>Hexapoda</taxon>
        <taxon>Insecta</taxon>
        <taxon>Pterygota</taxon>
        <taxon>Neoptera</taxon>
        <taxon>Paraneoptera</taxon>
        <taxon>Psocodea</taxon>
        <taxon>Troctomorpha</taxon>
        <taxon>Phthiraptera</taxon>
        <taxon>Anoplura</taxon>
        <taxon>Polyplacidae</taxon>
        <taxon>Polyplax</taxon>
    </lineage>
</organism>
<proteinExistence type="inferred from homology"/>
<dbReference type="InterPro" id="IPR050779">
    <property type="entry name" value="Transglutaminase"/>
</dbReference>
<evidence type="ECO:0000256" key="3">
    <source>
        <dbReference type="ARBA" id="ARBA00022679"/>
    </source>
</evidence>
<dbReference type="Pfam" id="PF01841">
    <property type="entry name" value="Transglut_core"/>
    <property type="match status" value="1"/>
</dbReference>
<dbReference type="InterPro" id="IPR036985">
    <property type="entry name" value="Transglutaminase-like_sf"/>
</dbReference>
<keyword evidence="5" id="KW-0479">Metal-binding</keyword>
<dbReference type="InterPro" id="IPR008958">
    <property type="entry name" value="Transglutaminase_C"/>
</dbReference>
<dbReference type="Proteomes" id="UP001359485">
    <property type="component" value="Unassembled WGS sequence"/>
</dbReference>
<comment type="cofactor">
    <cofactor evidence="5">
        <name>Zn(2+)</name>
        <dbReference type="ChEBI" id="CHEBI:29105"/>
    </cofactor>
</comment>
<comment type="similarity">
    <text evidence="1">Belongs to the transglutaminase superfamily. Transglutaminase family.</text>
</comment>
<dbReference type="SUPFAM" id="SSF82282">
    <property type="entry name" value="Homocysteine S-methyltransferase"/>
    <property type="match status" value="1"/>
</dbReference>
<dbReference type="PANTHER" id="PTHR11590">
    <property type="entry name" value="PROTEIN-GLUTAMINE GAMMA-GLUTAMYLTRANSFERASE"/>
    <property type="match status" value="1"/>
</dbReference>
<keyword evidence="8" id="KW-1185">Reference proteome</keyword>
<dbReference type="Gene3D" id="3.90.260.10">
    <property type="entry name" value="Transglutaminase-like"/>
    <property type="match status" value="1"/>
</dbReference>
<sequence>MTKVKILDGGFSTQLAKYVGNVIDGDPLWSARFLQTNPEAVEKVHLDFLQAGADIIITNSYQASMQGFIDHLGCDEASSYNLIKNSVKLAVRARDQYMKANQHAVRPLIAGSVGPYGASLHDGSEYSGSYIDRVTKEEIVSWHRPRIAALVEEGVDFLALETIPALREGELLLELMKEFPKQKVWLSFQCKDSQHTARGENFQEVVKRCWSLKGDQLIAVGCNCLSPKYVTTLIRDVNNGLPEKIPLIVYPNSGEVYSPEKGFDEESRWTGTKNILNMDKLVNEWIDLGVEYIGGCCRTDADSVRTIRSIVLKRMEKPVDGDYNVLSIQSINPRIAENATDHRTERFELVTRETDPKLVVRRGQGFYINLTMNRCYDSNRDAVSFIFTFSGADRPNHGQKSLVPVPLLPKGEFSGSSWSAELESCYQRTMTVLITTSPDCLVGEWKMDVDTRLKNGKAVSYNYVSSIYILFNPWCIDDAVYLEGENQRTEYILTDTGLIWRGTTNRPRPSVWKYAQFERDILECSLYLISKIGKVGVGNLGDPVKIARAISAAVSSSSVWCLLLLHAAAVASQLGSFQVNSPDDYGAVMGNWTTDFGGGTPPGKWLGSMKILQQYWRTKKPVKYGQCWVFAGVITTIARALGIPSRIVTNYSSAHDTQNSMTVDYFVDEKGNIMEELNSDSVWNYHVWNEVWMKRSDLSETGEYDGWQAIDSTPQELSDGMFRCGPASVRAVKRAEIRKPYDSSFLYSEVNADKIFWKYNGPTQPLKLLRKDSEGIGQLICTKAVGRWKGEDITRTYKYPEMTTEERDVMLKALRQSESLFSRYYLNENFNDVQFDFVLKDDIVIGAPFSVILLVKNKSYDIDYPVNVNLRIDCVNYMGKIGDAVKEETYDLLVRAESVKELKLDVSYFEYYKRVCDQCAFNISCLAKVVNTDFEYFAQDDFRVRKPDIEIEIKDDAVEGQELRADAFFVNPLPIPLKKGEFRIEGPGLSKQLKLKLSDPILPFEEARVSFTLVPQTDGRQTIVAKFLSKELDDVDGFLNFMVSPMKNDVINGRAY</sequence>
<keyword evidence="5" id="KW-0862">Zinc</keyword>
<feature type="binding site" evidence="5">
    <location>
        <position position="224"/>
    </location>
    <ligand>
        <name>Zn(2+)</name>
        <dbReference type="ChEBI" id="CHEBI:29105"/>
    </ligand>
</feature>
<evidence type="ECO:0000313" key="8">
    <source>
        <dbReference type="Proteomes" id="UP001359485"/>
    </source>
</evidence>
<feature type="domain" description="Hcy-binding" evidence="6">
    <location>
        <begin position="1"/>
        <end position="311"/>
    </location>
</feature>
<dbReference type="SUPFAM" id="SSF81296">
    <property type="entry name" value="E set domains"/>
    <property type="match status" value="1"/>
</dbReference>
<evidence type="ECO:0000256" key="4">
    <source>
        <dbReference type="ARBA" id="ARBA00034478"/>
    </source>
</evidence>
<dbReference type="PROSITE" id="PS50970">
    <property type="entry name" value="HCY"/>
    <property type="match status" value="1"/>
</dbReference>
<dbReference type="InterPro" id="IPR036589">
    <property type="entry name" value="HCY_dom_sf"/>
</dbReference>
<dbReference type="InterPro" id="IPR036238">
    <property type="entry name" value="Transglutaminase_C_sf"/>
</dbReference>
<evidence type="ECO:0000313" key="7">
    <source>
        <dbReference type="EMBL" id="KAK6631942.1"/>
    </source>
</evidence>
<gene>
    <name evidence="7" type="ORF">RUM44_006972</name>
</gene>
<evidence type="ECO:0000256" key="2">
    <source>
        <dbReference type="ARBA" id="ARBA00022603"/>
    </source>
</evidence>
<dbReference type="InterPro" id="IPR001102">
    <property type="entry name" value="Transglutaminase_N"/>
</dbReference>
<comment type="caution">
    <text evidence="7">The sequence shown here is derived from an EMBL/GenBank/DDBJ whole genome shotgun (WGS) entry which is preliminary data.</text>
</comment>
<name>A0ABR1AZF5_POLSC</name>
<dbReference type="Gene3D" id="3.20.20.330">
    <property type="entry name" value="Homocysteine-binding-like domain"/>
    <property type="match status" value="1"/>
</dbReference>